<keyword evidence="1" id="KW-0812">Transmembrane</keyword>
<accession>A0A9P6MCQ3</accession>
<dbReference type="Proteomes" id="UP000703661">
    <property type="component" value="Unassembled WGS sequence"/>
</dbReference>
<reference evidence="2" key="1">
    <citation type="journal article" date="2020" name="Fungal Divers.">
        <title>Resolving the Mortierellaceae phylogeny through synthesis of multi-gene phylogenetics and phylogenomics.</title>
        <authorList>
            <person name="Vandepol N."/>
            <person name="Liber J."/>
            <person name="Desiro A."/>
            <person name="Na H."/>
            <person name="Kennedy M."/>
            <person name="Barry K."/>
            <person name="Grigoriev I.V."/>
            <person name="Miller A.N."/>
            <person name="O'Donnell K."/>
            <person name="Stajich J.E."/>
            <person name="Bonito G."/>
        </authorList>
    </citation>
    <scope>NUCLEOTIDE SEQUENCE</scope>
    <source>
        <strain evidence="2">NRRL 2769</strain>
    </source>
</reference>
<gene>
    <name evidence="2" type="ORF">BGZ80_008558</name>
</gene>
<dbReference type="AlphaFoldDB" id="A0A9P6MCQ3"/>
<feature type="transmembrane region" description="Helical" evidence="1">
    <location>
        <begin position="21"/>
        <end position="43"/>
    </location>
</feature>
<keyword evidence="3" id="KW-1185">Reference proteome</keyword>
<comment type="caution">
    <text evidence="2">The sequence shown here is derived from an EMBL/GenBank/DDBJ whole genome shotgun (WGS) entry which is preliminary data.</text>
</comment>
<evidence type="ECO:0000256" key="1">
    <source>
        <dbReference type="SAM" id="Phobius"/>
    </source>
</evidence>
<feature type="non-terminal residue" evidence="2">
    <location>
        <position position="1"/>
    </location>
</feature>
<sequence length="108" mass="11879">MTRAGNSYRSSAPRKPKEHKYVIPGVIVVLLCVFLLLVAKYGFKGTSTGVGRQGDRIEEAVRMAAENFGSYNTESSREELADIIMKALNKDNDDATANAENIEEIDVL</sequence>
<protein>
    <submittedName>
        <fullName evidence="2">Uncharacterized protein</fullName>
    </submittedName>
</protein>
<proteinExistence type="predicted"/>
<name>A0A9P6MCQ3_9FUNG</name>
<keyword evidence="1" id="KW-1133">Transmembrane helix</keyword>
<evidence type="ECO:0000313" key="3">
    <source>
        <dbReference type="Proteomes" id="UP000703661"/>
    </source>
</evidence>
<organism evidence="2 3">
    <name type="scientific">Entomortierella chlamydospora</name>
    <dbReference type="NCBI Taxonomy" id="101097"/>
    <lineage>
        <taxon>Eukaryota</taxon>
        <taxon>Fungi</taxon>
        <taxon>Fungi incertae sedis</taxon>
        <taxon>Mucoromycota</taxon>
        <taxon>Mortierellomycotina</taxon>
        <taxon>Mortierellomycetes</taxon>
        <taxon>Mortierellales</taxon>
        <taxon>Mortierellaceae</taxon>
        <taxon>Entomortierella</taxon>
    </lineage>
</organism>
<dbReference type="EMBL" id="JAAAID010004678">
    <property type="protein sequence ID" value="KAF9992418.1"/>
    <property type="molecule type" value="Genomic_DNA"/>
</dbReference>
<keyword evidence="1" id="KW-0472">Membrane</keyword>
<evidence type="ECO:0000313" key="2">
    <source>
        <dbReference type="EMBL" id="KAF9992418.1"/>
    </source>
</evidence>